<dbReference type="Gene3D" id="3.30.200.20">
    <property type="entry name" value="Phosphorylase Kinase, domain 1"/>
    <property type="match status" value="1"/>
</dbReference>
<name>A0A4R1MKD4_9FIRM</name>
<dbReference type="OrthoDB" id="9771902at2"/>
<dbReference type="Gene3D" id="3.90.1200.10">
    <property type="match status" value="1"/>
</dbReference>
<comment type="caution">
    <text evidence="1">The sequence shown here is derived from an EMBL/GenBank/DDBJ whole genome shotgun (WGS) entry which is preliminary data.</text>
</comment>
<dbReference type="GO" id="GO:0042601">
    <property type="term" value="C:endospore-forming forespore"/>
    <property type="evidence" value="ECO:0007669"/>
    <property type="project" value="TreeGrafter"/>
</dbReference>
<dbReference type="InterPro" id="IPR014255">
    <property type="entry name" value="Spore_coat_CotS"/>
</dbReference>
<dbReference type="InterPro" id="IPR047175">
    <property type="entry name" value="CotS-like"/>
</dbReference>
<dbReference type="PANTHER" id="PTHR39179:SF1">
    <property type="entry name" value="SPORE COAT PROTEIN I"/>
    <property type="match status" value="1"/>
</dbReference>
<dbReference type="AlphaFoldDB" id="A0A4R1MKD4"/>
<dbReference type="SUPFAM" id="SSF56112">
    <property type="entry name" value="Protein kinase-like (PK-like)"/>
    <property type="match status" value="1"/>
</dbReference>
<keyword evidence="1" id="KW-0946">Virion</keyword>
<dbReference type="InterPro" id="IPR011009">
    <property type="entry name" value="Kinase-like_dom_sf"/>
</dbReference>
<gene>
    <name evidence="1" type="ORF">EDC19_1469</name>
</gene>
<protein>
    <submittedName>
        <fullName evidence="1">CotS family spore coat protein</fullName>
    </submittedName>
</protein>
<evidence type="ECO:0000313" key="2">
    <source>
        <dbReference type="Proteomes" id="UP000294545"/>
    </source>
</evidence>
<dbReference type="Proteomes" id="UP000294545">
    <property type="component" value="Unassembled WGS sequence"/>
</dbReference>
<sequence>MNEVKMTIKVGGIFLIENINGIMEKYGFKVKAYHRGRGSFICETDKGIKLLKEMETTVNKTWFSYYVKKHLINNDYNQVDQYILMEDKPYYEEKDKKYIVKNWFEGRECNLYDEKETLLAVKNLAKLHKTLQYVSVPEDKLQVTSNSFTYNLKKHNKELKRVRKYIRNKSRYADFDILFLKNFMYYYEKAKESVNNFEELDYNLLIREANTKTQICHNDYNQHNALLVGNKMMTVNFEKSVVDLQILDLYKLIRKVMEKNNWYTEYGMKMIYTYDQCNTINQKQLKVLYNTLLYPEKFWKISNYYYNSKKSWEPKISLEKLQKIIHQQESKNQFLKVLKDQM</sequence>
<keyword evidence="1" id="KW-0167">Capsid protein</keyword>
<evidence type="ECO:0000313" key="1">
    <source>
        <dbReference type="EMBL" id="TCK93278.1"/>
    </source>
</evidence>
<dbReference type="EMBL" id="SMGQ01000012">
    <property type="protein sequence ID" value="TCK93278.1"/>
    <property type="molecule type" value="Genomic_DNA"/>
</dbReference>
<dbReference type="NCBIfam" id="TIGR02906">
    <property type="entry name" value="spore_CotS"/>
    <property type="match status" value="1"/>
</dbReference>
<accession>A0A4R1MKD4</accession>
<organism evidence="1 2">
    <name type="scientific">Natranaerovirga hydrolytica</name>
    <dbReference type="NCBI Taxonomy" id="680378"/>
    <lineage>
        <taxon>Bacteria</taxon>
        <taxon>Bacillati</taxon>
        <taxon>Bacillota</taxon>
        <taxon>Clostridia</taxon>
        <taxon>Lachnospirales</taxon>
        <taxon>Natranaerovirgaceae</taxon>
        <taxon>Natranaerovirga</taxon>
    </lineage>
</organism>
<dbReference type="PANTHER" id="PTHR39179">
    <property type="entry name" value="SPORE COAT PROTEIN I"/>
    <property type="match status" value="1"/>
</dbReference>
<reference evidence="1 2" key="1">
    <citation type="submission" date="2019-03" db="EMBL/GenBank/DDBJ databases">
        <title>Genomic Encyclopedia of Type Strains, Phase IV (KMG-IV): sequencing the most valuable type-strain genomes for metagenomic binning, comparative biology and taxonomic classification.</title>
        <authorList>
            <person name="Goeker M."/>
        </authorList>
    </citation>
    <scope>NUCLEOTIDE SEQUENCE [LARGE SCALE GENOMIC DNA]</scope>
    <source>
        <strain evidence="1 2">DSM 24176</strain>
    </source>
</reference>
<proteinExistence type="predicted"/>
<keyword evidence="2" id="KW-1185">Reference proteome</keyword>